<organism evidence="3 4">
    <name type="scientific">Alkalidesulfovibrio alkalitolerans DSM 16529</name>
    <dbReference type="NCBI Taxonomy" id="1121439"/>
    <lineage>
        <taxon>Bacteria</taxon>
        <taxon>Pseudomonadati</taxon>
        <taxon>Thermodesulfobacteriota</taxon>
        <taxon>Desulfovibrionia</taxon>
        <taxon>Desulfovibrionales</taxon>
        <taxon>Desulfovibrionaceae</taxon>
        <taxon>Alkalidesulfovibrio</taxon>
    </lineage>
</organism>
<dbReference type="OrthoDB" id="9807210at2"/>
<dbReference type="InterPro" id="IPR011059">
    <property type="entry name" value="Metal-dep_hydrolase_composite"/>
</dbReference>
<reference evidence="3 4" key="1">
    <citation type="journal article" date="2013" name="Genome Announc.">
        <title>Draft genome sequences for three mercury-methylating, sulfate-reducing bacteria.</title>
        <authorList>
            <person name="Brown S.D."/>
            <person name="Hurt R.A.Jr."/>
            <person name="Gilmour C.C."/>
            <person name="Elias D.A."/>
        </authorList>
    </citation>
    <scope>NUCLEOTIDE SEQUENCE [LARGE SCALE GENOMIC DNA]</scope>
    <source>
        <strain evidence="3 4">DSM 16529</strain>
    </source>
</reference>
<protein>
    <submittedName>
        <fullName evidence="3">Amidohydrolase</fullName>
    </submittedName>
</protein>
<name>S7T5P9_9BACT</name>
<dbReference type="EMBL" id="ATHI01000027">
    <property type="protein sequence ID" value="EPR32352.1"/>
    <property type="molecule type" value="Genomic_DNA"/>
</dbReference>
<dbReference type="SUPFAM" id="SSF51556">
    <property type="entry name" value="Metallo-dependent hydrolases"/>
    <property type="match status" value="1"/>
</dbReference>
<dbReference type="STRING" id="1121439.dsat_0704"/>
<evidence type="ECO:0000313" key="4">
    <source>
        <dbReference type="Proteomes" id="UP000014975"/>
    </source>
</evidence>
<dbReference type="AlphaFoldDB" id="S7T5P9"/>
<sequence>MAESCDLLVRADFVLTQDDERTVLPGAALAVRDGLVAALGPAERLEESFAPARRIDLGAALVMPGLVNACTNAGMTVFRGLPGNDAKNPATSILHDPRAATIAARIACAEMIRTGTTCFADVFAPAEVVLVAADESGLRCVAGGLLDPDANGDMEGAMEHPRLRRLVTAPDMAMAAPGELEAAFALSRECGCLFVVRTAVSARATTAFAARHGVRPLEFLRRQGMLAANTLLTHCADILPEEIEILAASGAAVVHCPRADARRAVGFAPVRSMLEAGARLALGTGSPRDAGDLNMFGEMNAAALMHKAHLHDPMAVRADMALDMATRGGADALGWPGLGRLAPGSPADFMALDLTRPGLMPLLNPVSQAVYAATGHENVLTVCAGRVLFERGRFTTIDHAALAAEAAELAALARSHAG</sequence>
<feature type="domain" description="Amidohydrolase-related" evidence="2">
    <location>
        <begin position="61"/>
        <end position="387"/>
    </location>
</feature>
<proteinExistence type="predicted"/>
<dbReference type="InterPro" id="IPR032466">
    <property type="entry name" value="Metal_Hydrolase"/>
</dbReference>
<gene>
    <name evidence="3" type="ORF">dsat_0704</name>
</gene>
<dbReference type="PATRIC" id="fig|1121439.3.peg.2064"/>
<dbReference type="InterPro" id="IPR006680">
    <property type="entry name" value="Amidohydro-rel"/>
</dbReference>
<dbReference type="InterPro" id="IPR050287">
    <property type="entry name" value="MTA/SAH_deaminase"/>
</dbReference>
<dbReference type="PANTHER" id="PTHR43794:SF11">
    <property type="entry name" value="AMIDOHYDROLASE-RELATED DOMAIN-CONTAINING PROTEIN"/>
    <property type="match status" value="1"/>
</dbReference>
<dbReference type="Gene3D" id="3.20.20.140">
    <property type="entry name" value="Metal-dependent hydrolases"/>
    <property type="match status" value="1"/>
</dbReference>
<keyword evidence="1 3" id="KW-0378">Hydrolase</keyword>
<dbReference type="PANTHER" id="PTHR43794">
    <property type="entry name" value="AMINOHYDROLASE SSNA-RELATED"/>
    <property type="match status" value="1"/>
</dbReference>
<accession>S7T5P9</accession>
<evidence type="ECO:0000313" key="3">
    <source>
        <dbReference type="EMBL" id="EPR32352.1"/>
    </source>
</evidence>
<dbReference type="GO" id="GO:0016810">
    <property type="term" value="F:hydrolase activity, acting on carbon-nitrogen (but not peptide) bonds"/>
    <property type="evidence" value="ECO:0007669"/>
    <property type="project" value="InterPro"/>
</dbReference>
<dbReference type="Gene3D" id="2.30.40.10">
    <property type="entry name" value="Urease, subunit C, domain 1"/>
    <property type="match status" value="1"/>
</dbReference>
<dbReference type="eggNOG" id="COG0402">
    <property type="taxonomic scope" value="Bacteria"/>
</dbReference>
<evidence type="ECO:0000259" key="2">
    <source>
        <dbReference type="Pfam" id="PF01979"/>
    </source>
</evidence>
<dbReference type="Proteomes" id="UP000014975">
    <property type="component" value="Unassembled WGS sequence"/>
</dbReference>
<dbReference type="Pfam" id="PF01979">
    <property type="entry name" value="Amidohydro_1"/>
    <property type="match status" value="1"/>
</dbReference>
<evidence type="ECO:0000256" key="1">
    <source>
        <dbReference type="ARBA" id="ARBA00022801"/>
    </source>
</evidence>
<dbReference type="RefSeq" id="WP_020887401.1">
    <property type="nucleotide sequence ID" value="NZ_ATHI01000027.1"/>
</dbReference>
<comment type="caution">
    <text evidence="3">The sequence shown here is derived from an EMBL/GenBank/DDBJ whole genome shotgun (WGS) entry which is preliminary data.</text>
</comment>
<dbReference type="SUPFAM" id="SSF51338">
    <property type="entry name" value="Composite domain of metallo-dependent hydrolases"/>
    <property type="match status" value="1"/>
</dbReference>
<keyword evidence="4" id="KW-1185">Reference proteome</keyword>